<feature type="region of interest" description="Disordered" evidence="1">
    <location>
        <begin position="63"/>
        <end position="85"/>
    </location>
</feature>
<dbReference type="AlphaFoldDB" id="H0E4Y6"/>
<keyword evidence="3" id="KW-1185">Reference proteome</keyword>
<evidence type="ECO:0000313" key="2">
    <source>
        <dbReference type="EMBL" id="EHN11254.1"/>
    </source>
</evidence>
<feature type="compositionally biased region" description="Basic and acidic residues" evidence="1">
    <location>
        <begin position="65"/>
        <end position="74"/>
    </location>
</feature>
<comment type="caution">
    <text evidence="2">The sequence shown here is derived from an EMBL/GenBank/DDBJ whole genome shotgun (WGS) entry which is preliminary data.</text>
</comment>
<gene>
    <name evidence="2" type="ORF">PAI11_18710</name>
</gene>
<dbReference type="RefSeq" id="WP_007573772.1">
    <property type="nucleotide sequence ID" value="NZ_AGUD01000127.1"/>
</dbReference>
<sequence>MRVAPIEPGDIVEVDKKGRRFLALVLGFEGDSVRIEPVCKGVSWRTASARELVRHWKKAARRRYQRDPDQHESQLDLGLEDDGAA</sequence>
<accession>H0E4Y6</accession>
<organism evidence="2 3">
    <name type="scientific">Patulibacter medicamentivorans</name>
    <dbReference type="NCBI Taxonomy" id="1097667"/>
    <lineage>
        <taxon>Bacteria</taxon>
        <taxon>Bacillati</taxon>
        <taxon>Actinomycetota</taxon>
        <taxon>Thermoleophilia</taxon>
        <taxon>Solirubrobacterales</taxon>
        <taxon>Patulibacteraceae</taxon>
        <taxon>Patulibacter</taxon>
    </lineage>
</organism>
<reference evidence="2 3" key="1">
    <citation type="journal article" date="2013" name="Biodegradation">
        <title>Quantitative proteomic analysis of ibuprofen-degrading Patulibacter sp. strain I11.</title>
        <authorList>
            <person name="Almeida B."/>
            <person name="Kjeldal H."/>
            <person name="Lolas I."/>
            <person name="Knudsen A.D."/>
            <person name="Carvalho G."/>
            <person name="Nielsen K.L."/>
            <person name="Barreto Crespo M.T."/>
            <person name="Stensballe A."/>
            <person name="Nielsen J.L."/>
        </authorList>
    </citation>
    <scope>NUCLEOTIDE SEQUENCE [LARGE SCALE GENOMIC DNA]</scope>
    <source>
        <strain evidence="2 3">I11</strain>
    </source>
</reference>
<proteinExistence type="predicted"/>
<dbReference type="EMBL" id="AGUD01000127">
    <property type="protein sequence ID" value="EHN11254.1"/>
    <property type="molecule type" value="Genomic_DNA"/>
</dbReference>
<protein>
    <submittedName>
        <fullName evidence="2">Uncharacterized protein</fullName>
    </submittedName>
</protein>
<name>H0E4Y6_9ACTN</name>
<dbReference type="OrthoDB" id="5244505at2"/>
<evidence type="ECO:0000313" key="3">
    <source>
        <dbReference type="Proteomes" id="UP000005143"/>
    </source>
</evidence>
<dbReference type="Proteomes" id="UP000005143">
    <property type="component" value="Unassembled WGS sequence"/>
</dbReference>
<evidence type="ECO:0000256" key="1">
    <source>
        <dbReference type="SAM" id="MobiDB-lite"/>
    </source>
</evidence>